<gene>
    <name evidence="4" type="ORF">Mal4_32810</name>
</gene>
<reference evidence="4 5" key="1">
    <citation type="submission" date="2019-02" db="EMBL/GenBank/DDBJ databases">
        <title>Deep-cultivation of Planctomycetes and their phenomic and genomic characterization uncovers novel biology.</title>
        <authorList>
            <person name="Wiegand S."/>
            <person name="Jogler M."/>
            <person name="Boedeker C."/>
            <person name="Pinto D."/>
            <person name="Vollmers J."/>
            <person name="Rivas-Marin E."/>
            <person name="Kohn T."/>
            <person name="Peeters S.H."/>
            <person name="Heuer A."/>
            <person name="Rast P."/>
            <person name="Oberbeckmann S."/>
            <person name="Bunk B."/>
            <person name="Jeske O."/>
            <person name="Meyerdierks A."/>
            <person name="Storesund J.E."/>
            <person name="Kallscheuer N."/>
            <person name="Luecker S."/>
            <person name="Lage O.M."/>
            <person name="Pohl T."/>
            <person name="Merkel B.J."/>
            <person name="Hornburger P."/>
            <person name="Mueller R.-W."/>
            <person name="Bruemmer F."/>
            <person name="Labrenz M."/>
            <person name="Spormann A.M."/>
            <person name="Op den Camp H."/>
            <person name="Overmann J."/>
            <person name="Amann R."/>
            <person name="Jetten M.S.M."/>
            <person name="Mascher T."/>
            <person name="Medema M.H."/>
            <person name="Devos D.P."/>
            <person name="Kaster A.-K."/>
            <person name="Ovreas L."/>
            <person name="Rohde M."/>
            <person name="Galperin M.Y."/>
            <person name="Jogler C."/>
        </authorList>
    </citation>
    <scope>NUCLEOTIDE SEQUENCE [LARGE SCALE GENOMIC DNA]</scope>
    <source>
        <strain evidence="4 5">Mal4</strain>
    </source>
</reference>
<dbReference type="Gene3D" id="2.40.128.630">
    <property type="match status" value="1"/>
</dbReference>
<dbReference type="AlphaFoldDB" id="A0A517Z930"/>
<feature type="compositionally biased region" description="Basic and acidic residues" evidence="1">
    <location>
        <begin position="28"/>
        <end position="41"/>
    </location>
</feature>
<dbReference type="Pfam" id="PF13360">
    <property type="entry name" value="PQQ_2"/>
    <property type="match status" value="1"/>
</dbReference>
<evidence type="ECO:0000256" key="1">
    <source>
        <dbReference type="SAM" id="MobiDB-lite"/>
    </source>
</evidence>
<keyword evidence="5" id="KW-1185">Reference proteome</keyword>
<evidence type="ECO:0000259" key="3">
    <source>
        <dbReference type="Pfam" id="PF13360"/>
    </source>
</evidence>
<feature type="domain" description="Pyrrolo-quinoline quinone repeat" evidence="3">
    <location>
        <begin position="85"/>
        <end position="345"/>
    </location>
</feature>
<feature type="signal peptide" evidence="2">
    <location>
        <begin position="1"/>
        <end position="20"/>
    </location>
</feature>
<feature type="region of interest" description="Disordered" evidence="1">
    <location>
        <begin position="22"/>
        <end position="42"/>
    </location>
</feature>
<proteinExistence type="predicted"/>
<keyword evidence="2" id="KW-0732">Signal</keyword>
<dbReference type="InterPro" id="IPR011047">
    <property type="entry name" value="Quinoprotein_ADH-like_sf"/>
</dbReference>
<dbReference type="InterPro" id="IPR002372">
    <property type="entry name" value="PQQ_rpt_dom"/>
</dbReference>
<dbReference type="InterPro" id="IPR015943">
    <property type="entry name" value="WD40/YVTN_repeat-like_dom_sf"/>
</dbReference>
<accession>A0A517Z930</accession>
<evidence type="ECO:0000313" key="5">
    <source>
        <dbReference type="Proteomes" id="UP000320496"/>
    </source>
</evidence>
<dbReference type="SMART" id="SM00564">
    <property type="entry name" value="PQQ"/>
    <property type="match status" value="5"/>
</dbReference>
<dbReference type="KEGG" id="mri:Mal4_32810"/>
<organism evidence="4 5">
    <name type="scientific">Maioricimonas rarisocia</name>
    <dbReference type="NCBI Taxonomy" id="2528026"/>
    <lineage>
        <taxon>Bacteria</taxon>
        <taxon>Pseudomonadati</taxon>
        <taxon>Planctomycetota</taxon>
        <taxon>Planctomycetia</taxon>
        <taxon>Planctomycetales</taxon>
        <taxon>Planctomycetaceae</taxon>
        <taxon>Maioricimonas</taxon>
    </lineage>
</organism>
<evidence type="ECO:0000256" key="2">
    <source>
        <dbReference type="SAM" id="SignalP"/>
    </source>
</evidence>
<dbReference type="SUPFAM" id="SSF50998">
    <property type="entry name" value="Quinoprotein alcohol dehydrogenase-like"/>
    <property type="match status" value="1"/>
</dbReference>
<dbReference type="EMBL" id="CP036275">
    <property type="protein sequence ID" value="QDU38949.1"/>
    <property type="molecule type" value="Genomic_DNA"/>
</dbReference>
<name>A0A517Z930_9PLAN</name>
<feature type="chain" id="PRO_5021883955" evidence="2">
    <location>
        <begin position="21"/>
        <end position="422"/>
    </location>
</feature>
<dbReference type="Proteomes" id="UP000320496">
    <property type="component" value="Chromosome"/>
</dbReference>
<dbReference type="PANTHER" id="PTHR34512">
    <property type="entry name" value="CELL SURFACE PROTEIN"/>
    <property type="match status" value="1"/>
</dbReference>
<dbReference type="Gene3D" id="2.40.10.480">
    <property type="match status" value="1"/>
</dbReference>
<dbReference type="Gene3D" id="2.130.10.10">
    <property type="entry name" value="YVTN repeat-like/Quinoprotein amine dehydrogenase"/>
    <property type="match status" value="1"/>
</dbReference>
<sequence precursor="true">MRRTAATLVIAGVLSSLASAGDWPSFRGPDHDNTSDAKELPLKWGPDNNIRWKTSLPGPGNSSPIVVNGHVYLTCAEDKGRQRHLLCYDREDGSLQWKQTVEYDRVADTHKTNPYAGSSPVSDGKHVVVWHGSAGMHCYDLAGNLLWSRDLGQFDHIWGYGSSPIIYDDLVIQLCGPGERTQLVALDLKTGETVWEKPEPGGSASSEGRYVGTWSTPLIVDVEGEDQLLCSMHTRVIACNPRTGEELWHVDGVSSDRGDLVYTSPMVSGNIAVVLAGFGGPAMAFRMGGSGDVTEENRLWHDGEERHPQRIGTGVIIDGNLFMANADNPGSIECIDIATGESRWKVRRTSDGPHWGSMVFADGRLYVTGQNGITRVLAPNPDEYETLAENDLGEQSNSTPAISNGEIFLRTWEHMYCVSDEK</sequence>
<dbReference type="PANTHER" id="PTHR34512:SF30">
    <property type="entry name" value="OUTER MEMBRANE PROTEIN ASSEMBLY FACTOR BAMB"/>
    <property type="match status" value="1"/>
</dbReference>
<dbReference type="RefSeq" id="WP_145370183.1">
    <property type="nucleotide sequence ID" value="NZ_CP036275.1"/>
</dbReference>
<protein>
    <submittedName>
        <fullName evidence="4">Outer membrane biogenesis protein BamB</fullName>
    </submittedName>
</protein>
<dbReference type="OrthoDB" id="244732at2"/>
<evidence type="ECO:0000313" key="4">
    <source>
        <dbReference type="EMBL" id="QDU38949.1"/>
    </source>
</evidence>
<dbReference type="InterPro" id="IPR018391">
    <property type="entry name" value="PQQ_b-propeller_rpt"/>
</dbReference>